<evidence type="ECO:0000256" key="4">
    <source>
        <dbReference type="SAM" id="Phobius"/>
    </source>
</evidence>
<feature type="transmembrane region" description="Helical" evidence="4">
    <location>
        <begin position="60"/>
        <end position="82"/>
    </location>
</feature>
<keyword evidence="4" id="KW-0812">Transmembrane</keyword>
<dbReference type="InterPro" id="IPR018062">
    <property type="entry name" value="HTH_AraC-typ_CS"/>
</dbReference>
<dbReference type="OrthoDB" id="326536at2"/>
<dbReference type="SUPFAM" id="SSF46689">
    <property type="entry name" value="Homeodomain-like"/>
    <property type="match status" value="1"/>
</dbReference>
<feature type="transmembrane region" description="Helical" evidence="4">
    <location>
        <begin position="139"/>
        <end position="157"/>
    </location>
</feature>
<dbReference type="PROSITE" id="PS00041">
    <property type="entry name" value="HTH_ARAC_FAMILY_1"/>
    <property type="match status" value="1"/>
</dbReference>
<protein>
    <submittedName>
        <fullName evidence="6">AraC family transcriptional regulator</fullName>
    </submittedName>
</protein>
<feature type="transmembrane region" description="Helical" evidence="4">
    <location>
        <begin position="94"/>
        <end position="115"/>
    </location>
</feature>
<dbReference type="PANTHER" id="PTHR43280">
    <property type="entry name" value="ARAC-FAMILY TRANSCRIPTIONAL REGULATOR"/>
    <property type="match status" value="1"/>
</dbReference>
<keyword evidence="4" id="KW-1133">Transmembrane helix</keyword>
<dbReference type="PROSITE" id="PS01124">
    <property type="entry name" value="HTH_ARAC_FAMILY_2"/>
    <property type="match status" value="1"/>
</dbReference>
<sequence length="366" mass="42228">MIGSIILSSGAVQSILLALYFYNKAKSGRQLSLYLGHFFVHFTCIMLLNLAYFTGTVKEFPHIIKAGYVLGVFSAPLFYYAVVRYFGIPKERKFWLSICLLPSIILFFYCIPFFLQPAEYKLHYIAIVAKGELTSEASLLQIFTMVTNLFIFVRVHLRFREISKDFSKSADPEIAIFGRYTVVLVIWLFLSTLLAILFPGKVSEGITNIGFSFWILGFAWHRVYKDQIQIDTSEIVSDDPKYQKSFLKEDKLQELGIKLEQILRNEELILDSELNLRKLADLLGVSVHLTSQVMNRYFNQGFIEIIRTRRIEIAKRLLSSSDLPILRIGYEVGFNSKNAFIRAFKEIESIPPSEYRRLNGQKKSQI</sequence>
<evidence type="ECO:0000313" key="6">
    <source>
        <dbReference type="EMBL" id="TGL56548.1"/>
    </source>
</evidence>
<proteinExistence type="predicted"/>
<dbReference type="Pfam" id="PF12833">
    <property type="entry name" value="HTH_18"/>
    <property type="match status" value="1"/>
</dbReference>
<dbReference type="InterPro" id="IPR009057">
    <property type="entry name" value="Homeodomain-like_sf"/>
</dbReference>
<reference evidence="6" key="1">
    <citation type="journal article" date="2019" name="PLoS Negl. Trop. Dis.">
        <title>Revisiting the worldwide diversity of Leptospira species in the environment.</title>
        <authorList>
            <person name="Vincent A.T."/>
            <person name="Schiettekatte O."/>
            <person name="Bourhy P."/>
            <person name="Veyrier F.J."/>
            <person name="Picardeau M."/>
        </authorList>
    </citation>
    <scope>NUCLEOTIDE SEQUENCE [LARGE SCALE GENOMIC DNA]</scope>
    <source>
        <strain evidence="6">201702476</strain>
    </source>
</reference>
<feature type="transmembrane region" description="Helical" evidence="4">
    <location>
        <begin position="205"/>
        <end position="224"/>
    </location>
</feature>
<dbReference type="Proteomes" id="UP000297693">
    <property type="component" value="Unassembled WGS sequence"/>
</dbReference>
<evidence type="ECO:0000256" key="3">
    <source>
        <dbReference type="ARBA" id="ARBA00023163"/>
    </source>
</evidence>
<evidence type="ECO:0000256" key="1">
    <source>
        <dbReference type="ARBA" id="ARBA00023015"/>
    </source>
</evidence>
<evidence type="ECO:0000256" key="2">
    <source>
        <dbReference type="ARBA" id="ARBA00023125"/>
    </source>
</evidence>
<dbReference type="EMBL" id="RQGD01000046">
    <property type="protein sequence ID" value="TGL56548.1"/>
    <property type="molecule type" value="Genomic_DNA"/>
</dbReference>
<dbReference type="InterPro" id="IPR018060">
    <property type="entry name" value="HTH_AraC"/>
</dbReference>
<organism evidence="6 7">
    <name type="scientific">Leptospira ognonensis</name>
    <dbReference type="NCBI Taxonomy" id="2484945"/>
    <lineage>
        <taxon>Bacteria</taxon>
        <taxon>Pseudomonadati</taxon>
        <taxon>Spirochaetota</taxon>
        <taxon>Spirochaetia</taxon>
        <taxon>Leptospirales</taxon>
        <taxon>Leptospiraceae</taxon>
        <taxon>Leptospira</taxon>
    </lineage>
</organism>
<dbReference type="PANTHER" id="PTHR43280:SF29">
    <property type="entry name" value="ARAC-FAMILY TRANSCRIPTIONAL REGULATOR"/>
    <property type="match status" value="1"/>
</dbReference>
<name>A0A4R9JY61_9LEPT</name>
<evidence type="ECO:0000259" key="5">
    <source>
        <dbReference type="PROSITE" id="PS01124"/>
    </source>
</evidence>
<keyword evidence="3" id="KW-0804">Transcription</keyword>
<keyword evidence="1" id="KW-0805">Transcription regulation</keyword>
<feature type="domain" description="HTH araC/xylS-type" evidence="5">
    <location>
        <begin position="260"/>
        <end position="358"/>
    </location>
</feature>
<evidence type="ECO:0000313" key="7">
    <source>
        <dbReference type="Proteomes" id="UP000297693"/>
    </source>
</evidence>
<gene>
    <name evidence="6" type="ORF">EHQ58_16550</name>
</gene>
<keyword evidence="2" id="KW-0238">DNA-binding</keyword>
<dbReference type="GO" id="GO:0003700">
    <property type="term" value="F:DNA-binding transcription factor activity"/>
    <property type="evidence" value="ECO:0007669"/>
    <property type="project" value="InterPro"/>
</dbReference>
<keyword evidence="7" id="KW-1185">Reference proteome</keyword>
<feature type="transmembrane region" description="Helical" evidence="4">
    <location>
        <begin position="34"/>
        <end position="54"/>
    </location>
</feature>
<dbReference type="AlphaFoldDB" id="A0A4R9JY61"/>
<feature type="transmembrane region" description="Helical" evidence="4">
    <location>
        <begin position="177"/>
        <end position="199"/>
    </location>
</feature>
<feature type="transmembrane region" description="Helical" evidence="4">
    <location>
        <begin position="6"/>
        <end position="22"/>
    </location>
</feature>
<dbReference type="SMART" id="SM00342">
    <property type="entry name" value="HTH_ARAC"/>
    <property type="match status" value="1"/>
</dbReference>
<keyword evidence="4" id="KW-0472">Membrane</keyword>
<dbReference type="GO" id="GO:0043565">
    <property type="term" value="F:sequence-specific DNA binding"/>
    <property type="evidence" value="ECO:0007669"/>
    <property type="project" value="InterPro"/>
</dbReference>
<accession>A0A4R9JY61</accession>
<dbReference type="Gene3D" id="1.10.10.60">
    <property type="entry name" value="Homeodomain-like"/>
    <property type="match status" value="1"/>
</dbReference>
<comment type="caution">
    <text evidence="6">The sequence shown here is derived from an EMBL/GenBank/DDBJ whole genome shotgun (WGS) entry which is preliminary data.</text>
</comment>